<reference evidence="3" key="1">
    <citation type="journal article" date="2019" name="Environ. Microbiol.">
        <title>Fungal ecological strategies reflected in gene transcription - a case study of two litter decomposers.</title>
        <authorList>
            <person name="Barbi F."/>
            <person name="Kohler A."/>
            <person name="Barry K."/>
            <person name="Baskaran P."/>
            <person name="Daum C."/>
            <person name="Fauchery L."/>
            <person name="Ihrmark K."/>
            <person name="Kuo A."/>
            <person name="LaButti K."/>
            <person name="Lipzen A."/>
            <person name="Morin E."/>
            <person name="Grigoriev I.V."/>
            <person name="Henrissat B."/>
            <person name="Lindahl B."/>
            <person name="Martin F."/>
        </authorList>
    </citation>
    <scope>NUCLEOTIDE SEQUENCE</scope>
    <source>
        <strain evidence="3">JB14</strain>
    </source>
</reference>
<organism evidence="3 4">
    <name type="scientific">Gymnopus androsaceus JB14</name>
    <dbReference type="NCBI Taxonomy" id="1447944"/>
    <lineage>
        <taxon>Eukaryota</taxon>
        <taxon>Fungi</taxon>
        <taxon>Dikarya</taxon>
        <taxon>Basidiomycota</taxon>
        <taxon>Agaricomycotina</taxon>
        <taxon>Agaricomycetes</taxon>
        <taxon>Agaricomycetidae</taxon>
        <taxon>Agaricales</taxon>
        <taxon>Marasmiineae</taxon>
        <taxon>Omphalotaceae</taxon>
        <taxon>Gymnopus</taxon>
    </lineage>
</organism>
<proteinExistence type="predicted"/>
<evidence type="ECO:0000313" key="4">
    <source>
        <dbReference type="Proteomes" id="UP000799118"/>
    </source>
</evidence>
<evidence type="ECO:0000259" key="2">
    <source>
        <dbReference type="Pfam" id="PF12937"/>
    </source>
</evidence>
<dbReference type="SUPFAM" id="SSF81383">
    <property type="entry name" value="F-box domain"/>
    <property type="match status" value="1"/>
</dbReference>
<dbReference type="AlphaFoldDB" id="A0A6A4HKG0"/>
<feature type="domain" description="F-box" evidence="2">
    <location>
        <begin position="84"/>
        <end position="140"/>
    </location>
</feature>
<gene>
    <name evidence="3" type="ORF">BT96DRAFT_820689</name>
</gene>
<accession>A0A6A4HKG0</accession>
<evidence type="ECO:0000256" key="1">
    <source>
        <dbReference type="SAM" id="Coils"/>
    </source>
</evidence>
<keyword evidence="1" id="KW-0175">Coiled coil</keyword>
<sequence length="207" mass="23858">MARKLHLRSSLDLAGLRARWRSEHGPAVHSEAETTAALADVDKDIEDCDAEVDRLQSQIIFIRNQRKRLEEYKTCLRFLRSPIRKIPNETLLRIFDFACDMNEITSKKLSAMPTLSISDVCSRWRNLTQSNPILWSRIHIEIQTTPPSHSRLPLLNLYLKCSRNSPLTFEITGPTDERDLTLYDLALCAAVATHSNRWRNLTIFQAE</sequence>
<dbReference type="Proteomes" id="UP000799118">
    <property type="component" value="Unassembled WGS sequence"/>
</dbReference>
<evidence type="ECO:0000313" key="3">
    <source>
        <dbReference type="EMBL" id="KAE9399362.1"/>
    </source>
</evidence>
<dbReference type="InterPro" id="IPR036047">
    <property type="entry name" value="F-box-like_dom_sf"/>
</dbReference>
<keyword evidence="4" id="KW-1185">Reference proteome</keyword>
<name>A0A6A4HKG0_9AGAR</name>
<feature type="non-terminal residue" evidence="3">
    <location>
        <position position="207"/>
    </location>
</feature>
<dbReference type="Pfam" id="PF12937">
    <property type="entry name" value="F-box-like"/>
    <property type="match status" value="1"/>
</dbReference>
<feature type="coiled-coil region" evidence="1">
    <location>
        <begin position="38"/>
        <end position="72"/>
    </location>
</feature>
<protein>
    <recommendedName>
        <fullName evidence="2">F-box domain-containing protein</fullName>
    </recommendedName>
</protein>
<dbReference type="EMBL" id="ML769470">
    <property type="protein sequence ID" value="KAE9399362.1"/>
    <property type="molecule type" value="Genomic_DNA"/>
</dbReference>
<dbReference type="InterPro" id="IPR001810">
    <property type="entry name" value="F-box_dom"/>
</dbReference>
<dbReference type="OrthoDB" id="2922853at2759"/>
<dbReference type="Gene3D" id="1.20.1280.50">
    <property type="match status" value="1"/>
</dbReference>